<organism evidence="1 2">
    <name type="scientific">Ohtaekwangia kribbensis</name>
    <dbReference type="NCBI Taxonomy" id="688913"/>
    <lineage>
        <taxon>Bacteria</taxon>
        <taxon>Pseudomonadati</taxon>
        <taxon>Bacteroidota</taxon>
        <taxon>Cytophagia</taxon>
        <taxon>Cytophagales</taxon>
        <taxon>Fulvivirgaceae</taxon>
        <taxon>Ohtaekwangia</taxon>
    </lineage>
</organism>
<evidence type="ECO:0000313" key="1">
    <source>
        <dbReference type="EMBL" id="MFD1001178.1"/>
    </source>
</evidence>
<dbReference type="RefSeq" id="WP_377580625.1">
    <property type="nucleotide sequence ID" value="NZ_JBHTKA010000007.1"/>
</dbReference>
<evidence type="ECO:0000313" key="2">
    <source>
        <dbReference type="Proteomes" id="UP001597112"/>
    </source>
</evidence>
<dbReference type="EMBL" id="JBHTKA010000007">
    <property type="protein sequence ID" value="MFD1001178.1"/>
    <property type="molecule type" value="Genomic_DNA"/>
</dbReference>
<reference evidence="2" key="1">
    <citation type="journal article" date="2019" name="Int. J. Syst. Evol. Microbiol.">
        <title>The Global Catalogue of Microorganisms (GCM) 10K type strain sequencing project: providing services to taxonomists for standard genome sequencing and annotation.</title>
        <authorList>
            <consortium name="The Broad Institute Genomics Platform"/>
            <consortium name="The Broad Institute Genome Sequencing Center for Infectious Disease"/>
            <person name="Wu L."/>
            <person name="Ma J."/>
        </authorList>
    </citation>
    <scope>NUCLEOTIDE SEQUENCE [LARGE SCALE GENOMIC DNA]</scope>
    <source>
        <strain evidence="2">CCUG 58938</strain>
    </source>
</reference>
<accession>A0ABW3K5C1</accession>
<proteinExistence type="predicted"/>
<sequence>MTQRIIDRSYVGEVLQHIYSSDLHIEIVLQTQSGYFYMVDQHEKRTPLQGTTIEEAVTHLASRISLDHPHSSFSFWWKQNFHSYF</sequence>
<name>A0ABW3K5C1_9BACT</name>
<comment type="caution">
    <text evidence="1">The sequence shown here is derived from an EMBL/GenBank/DDBJ whole genome shotgun (WGS) entry which is preliminary data.</text>
</comment>
<keyword evidence="2" id="KW-1185">Reference proteome</keyword>
<dbReference type="Proteomes" id="UP001597112">
    <property type="component" value="Unassembled WGS sequence"/>
</dbReference>
<gene>
    <name evidence="1" type="ORF">ACFQ21_17755</name>
</gene>
<protein>
    <submittedName>
        <fullName evidence="1">Uncharacterized protein</fullName>
    </submittedName>
</protein>